<feature type="domain" description="ABC transmembrane type-1" evidence="9">
    <location>
        <begin position="299"/>
        <end position="500"/>
    </location>
</feature>
<keyword evidence="3" id="KW-1003">Cell membrane</keyword>
<feature type="transmembrane region" description="Helical" evidence="8">
    <location>
        <begin position="345"/>
        <end position="372"/>
    </location>
</feature>
<keyword evidence="5 8" id="KW-0812">Transmembrane</keyword>
<feature type="transmembrane region" description="Helical" evidence="8">
    <location>
        <begin position="103"/>
        <end position="124"/>
    </location>
</feature>
<feature type="transmembrane region" description="Helical" evidence="8">
    <location>
        <begin position="262"/>
        <end position="283"/>
    </location>
</feature>
<organism evidence="10 11">
    <name type="scientific">Marinospirillum insulare</name>
    <dbReference type="NCBI Taxonomy" id="217169"/>
    <lineage>
        <taxon>Bacteria</taxon>
        <taxon>Pseudomonadati</taxon>
        <taxon>Pseudomonadota</taxon>
        <taxon>Gammaproteobacteria</taxon>
        <taxon>Oceanospirillales</taxon>
        <taxon>Oceanospirillaceae</taxon>
        <taxon>Marinospirillum</taxon>
    </lineage>
</organism>
<gene>
    <name evidence="10" type="primary">thiP</name>
    <name evidence="10" type="ORF">GCM10007878_00760</name>
</gene>
<evidence type="ECO:0000256" key="7">
    <source>
        <dbReference type="ARBA" id="ARBA00023136"/>
    </source>
</evidence>
<feature type="domain" description="ABC transmembrane type-1" evidence="9">
    <location>
        <begin position="25"/>
        <end position="230"/>
    </location>
</feature>
<dbReference type="EMBL" id="BSOR01000001">
    <property type="protein sequence ID" value="GLR62641.1"/>
    <property type="molecule type" value="Genomic_DNA"/>
</dbReference>
<feature type="transmembrane region" description="Helical" evidence="8">
    <location>
        <begin position="168"/>
        <end position="192"/>
    </location>
</feature>
<dbReference type="Proteomes" id="UP001156682">
    <property type="component" value="Unassembled WGS sequence"/>
</dbReference>
<reference evidence="11" key="1">
    <citation type="journal article" date="2019" name="Int. J. Syst. Evol. Microbiol.">
        <title>The Global Catalogue of Microorganisms (GCM) 10K type strain sequencing project: providing services to taxonomists for standard genome sequencing and annotation.</title>
        <authorList>
            <consortium name="The Broad Institute Genomics Platform"/>
            <consortium name="The Broad Institute Genome Sequencing Center for Infectious Disease"/>
            <person name="Wu L."/>
            <person name="Ma J."/>
        </authorList>
    </citation>
    <scope>NUCLEOTIDE SEQUENCE [LARGE SCALE GENOMIC DNA]</scope>
    <source>
        <strain evidence="11">NBRC 100033</strain>
    </source>
</reference>
<feature type="transmembrane region" description="Helical" evidence="8">
    <location>
        <begin position="378"/>
        <end position="396"/>
    </location>
</feature>
<evidence type="ECO:0000256" key="3">
    <source>
        <dbReference type="ARBA" id="ARBA00022475"/>
    </source>
</evidence>
<dbReference type="PROSITE" id="PS50928">
    <property type="entry name" value="ABC_TM1"/>
    <property type="match status" value="2"/>
</dbReference>
<keyword evidence="7 8" id="KW-0472">Membrane</keyword>
<keyword evidence="6 8" id="KW-1133">Transmembrane helix</keyword>
<dbReference type="InterPro" id="IPR000515">
    <property type="entry name" value="MetI-like"/>
</dbReference>
<accession>A0ABQ5ZVE5</accession>
<feature type="transmembrane region" description="Helical" evidence="8">
    <location>
        <begin position="440"/>
        <end position="459"/>
    </location>
</feature>
<dbReference type="CDD" id="cd06261">
    <property type="entry name" value="TM_PBP2"/>
    <property type="match status" value="2"/>
</dbReference>
<dbReference type="SUPFAM" id="SSF161098">
    <property type="entry name" value="MetI-like"/>
    <property type="match status" value="2"/>
</dbReference>
<evidence type="ECO:0000256" key="8">
    <source>
        <dbReference type="SAM" id="Phobius"/>
    </source>
</evidence>
<evidence type="ECO:0000256" key="1">
    <source>
        <dbReference type="ARBA" id="ARBA00004429"/>
    </source>
</evidence>
<feature type="transmembrane region" description="Helical" evidence="8">
    <location>
        <begin position="479"/>
        <end position="500"/>
    </location>
</feature>
<evidence type="ECO:0000256" key="5">
    <source>
        <dbReference type="ARBA" id="ARBA00022692"/>
    </source>
</evidence>
<feature type="transmembrane region" description="Helical" evidence="8">
    <location>
        <begin position="20"/>
        <end position="44"/>
    </location>
</feature>
<sequence length="503" mass="56104">MLALTGWQTAPQVQLWQDPWFWQVLKFTLWQAVLSSFISVLLALPLARALVMDKQLPAKATFLRWCLLCFVMPSLILITGLVVMFGFTGWLTPFLNLVFGEGWSLYGLTGILLAHVFLNLPLAIRVLTSQWGSIPSSVWKMAAQLQLKGWQRFLLVEWPALRSVLPALLGFIFLLCFNSFAVVLALGGGPAATTLEVAIFQALKYNFNPSEALFLAVTQLIVAGSLFWFFNRWGKLEWLAPASGGQTWRPATNLFTRWLGRGFYLCIALYLTLPVLGLLPTAISQGLAGLPWLKLLKASGWSLLFALTASLLAVLMALQLSWMSSTQPAYLPKKTNSLEGFITRLAALAALHHLIIPGMVLSVGLYIFFMPFINWMDWGWLAIIWLNALIALPFAFSQLKPAVFTYQVNYQRLAASLGLPFGMYWWRVVLPYLKPALERVAAISLVLTLGDFAIFGIFGQPNYTTLPWLIYELAGSYQLAAAALASLWLLGLAFIGLMLLERK</sequence>
<evidence type="ECO:0000313" key="11">
    <source>
        <dbReference type="Proteomes" id="UP001156682"/>
    </source>
</evidence>
<dbReference type="InterPro" id="IPR035906">
    <property type="entry name" value="MetI-like_sf"/>
</dbReference>
<feature type="transmembrane region" description="Helical" evidence="8">
    <location>
        <begin position="212"/>
        <end position="230"/>
    </location>
</feature>
<protein>
    <submittedName>
        <fullName evidence="10">Thiamine/thiamine pyrophosphate ABC transporter, permease protein</fullName>
    </submittedName>
</protein>
<evidence type="ECO:0000313" key="10">
    <source>
        <dbReference type="EMBL" id="GLR62641.1"/>
    </source>
</evidence>
<name>A0ABQ5ZVE5_9GAMM</name>
<feature type="transmembrane region" description="Helical" evidence="8">
    <location>
        <begin position="303"/>
        <end position="324"/>
    </location>
</feature>
<keyword evidence="4" id="KW-0997">Cell inner membrane</keyword>
<evidence type="ECO:0000256" key="4">
    <source>
        <dbReference type="ARBA" id="ARBA00022519"/>
    </source>
</evidence>
<dbReference type="Gene3D" id="1.10.3720.10">
    <property type="entry name" value="MetI-like"/>
    <property type="match status" value="2"/>
</dbReference>
<evidence type="ECO:0000256" key="6">
    <source>
        <dbReference type="ARBA" id="ARBA00022989"/>
    </source>
</evidence>
<keyword evidence="11" id="KW-1185">Reference proteome</keyword>
<comment type="caution">
    <text evidence="10">The sequence shown here is derived from an EMBL/GenBank/DDBJ whole genome shotgun (WGS) entry which is preliminary data.</text>
</comment>
<proteinExistence type="predicted"/>
<dbReference type="PANTHER" id="PTHR43357:SF4">
    <property type="entry name" value="INNER MEMBRANE ABC TRANSPORTER PERMEASE PROTEIN YDCV"/>
    <property type="match status" value="1"/>
</dbReference>
<comment type="subcellular location">
    <subcellularLocation>
        <location evidence="1">Cell inner membrane</location>
        <topology evidence="1">Multi-pass membrane protein</topology>
    </subcellularLocation>
</comment>
<dbReference type="PANTHER" id="PTHR43357">
    <property type="entry name" value="INNER MEMBRANE ABC TRANSPORTER PERMEASE PROTEIN YDCV"/>
    <property type="match status" value="1"/>
</dbReference>
<evidence type="ECO:0000256" key="2">
    <source>
        <dbReference type="ARBA" id="ARBA00022448"/>
    </source>
</evidence>
<evidence type="ECO:0000259" key="9">
    <source>
        <dbReference type="PROSITE" id="PS50928"/>
    </source>
</evidence>
<feature type="transmembrane region" description="Helical" evidence="8">
    <location>
        <begin position="65"/>
        <end position="91"/>
    </location>
</feature>
<keyword evidence="2" id="KW-0813">Transport</keyword>